<proteinExistence type="predicted"/>
<evidence type="ECO:0000313" key="2">
    <source>
        <dbReference type="Proteomes" id="UP000095767"/>
    </source>
</evidence>
<protein>
    <submittedName>
        <fullName evidence="1">Uncharacterized protein</fullName>
    </submittedName>
</protein>
<dbReference type="AlphaFoldDB" id="A0A1E5USI3"/>
<evidence type="ECO:0000313" key="1">
    <source>
        <dbReference type="EMBL" id="OEL15846.1"/>
    </source>
</evidence>
<comment type="caution">
    <text evidence="1">The sequence shown here is derived from an EMBL/GenBank/DDBJ whole genome shotgun (WGS) entry which is preliminary data.</text>
</comment>
<dbReference type="Proteomes" id="UP000095767">
    <property type="component" value="Unassembled WGS sequence"/>
</dbReference>
<sequence>LLSADAGSIVSHFVGFAHGVGVLFVGTNDGLFSFDLKSGQERKASEEACNYKGIRDIVPYMSFYTPGTTLLGL</sequence>
<reference evidence="1 2" key="1">
    <citation type="submission" date="2016-09" db="EMBL/GenBank/DDBJ databases">
        <title>The draft genome of Dichanthelium oligosanthes: A C3 panicoid grass species.</title>
        <authorList>
            <person name="Studer A.J."/>
            <person name="Schnable J.C."/>
            <person name="Brutnell T.P."/>
        </authorList>
    </citation>
    <scope>NUCLEOTIDE SEQUENCE [LARGE SCALE GENOMIC DNA]</scope>
    <source>
        <strain evidence="2">cv. Kellogg 1175</strain>
        <tissue evidence="1">Leaf</tissue>
    </source>
</reference>
<dbReference type="OrthoDB" id="693066at2759"/>
<name>A0A1E5USI3_9POAL</name>
<organism evidence="1 2">
    <name type="scientific">Dichanthelium oligosanthes</name>
    <dbReference type="NCBI Taxonomy" id="888268"/>
    <lineage>
        <taxon>Eukaryota</taxon>
        <taxon>Viridiplantae</taxon>
        <taxon>Streptophyta</taxon>
        <taxon>Embryophyta</taxon>
        <taxon>Tracheophyta</taxon>
        <taxon>Spermatophyta</taxon>
        <taxon>Magnoliopsida</taxon>
        <taxon>Liliopsida</taxon>
        <taxon>Poales</taxon>
        <taxon>Poaceae</taxon>
        <taxon>PACMAD clade</taxon>
        <taxon>Panicoideae</taxon>
        <taxon>Panicodae</taxon>
        <taxon>Paniceae</taxon>
        <taxon>Dichantheliinae</taxon>
        <taxon>Dichanthelium</taxon>
    </lineage>
</organism>
<dbReference type="EMBL" id="LWDX02065276">
    <property type="protein sequence ID" value="OEL15846.1"/>
    <property type="molecule type" value="Genomic_DNA"/>
</dbReference>
<gene>
    <name evidence="1" type="ORF">BAE44_0023136</name>
</gene>
<feature type="non-terminal residue" evidence="1">
    <location>
        <position position="1"/>
    </location>
</feature>
<keyword evidence="2" id="KW-1185">Reference proteome</keyword>
<accession>A0A1E5USI3</accession>